<protein>
    <recommendedName>
        <fullName evidence="6">Diacetyl reductase [(S)-acetoin forming]</fullName>
    </recommendedName>
</protein>
<keyword evidence="5" id="KW-1185">Reference proteome</keyword>
<proteinExistence type="inferred from homology"/>
<dbReference type="Pfam" id="PF00106">
    <property type="entry name" value="adh_short"/>
    <property type="match status" value="1"/>
</dbReference>
<dbReference type="Gene3D" id="3.40.50.720">
    <property type="entry name" value="NAD(P)-binding Rossmann-like Domain"/>
    <property type="match status" value="1"/>
</dbReference>
<dbReference type="PRINTS" id="PR00081">
    <property type="entry name" value="GDHRDH"/>
</dbReference>
<dbReference type="PANTHER" id="PTHR42760:SF121">
    <property type="entry name" value="3-OXOACYL-(ACYL-CARRIER-PROTEIN) REDUCTASE"/>
    <property type="match status" value="1"/>
</dbReference>
<name>A0AAV9NA10_9EURO</name>
<dbReference type="GO" id="GO:0016616">
    <property type="term" value="F:oxidoreductase activity, acting on the CH-OH group of donors, NAD or NADP as acceptor"/>
    <property type="evidence" value="ECO:0007669"/>
    <property type="project" value="TreeGrafter"/>
</dbReference>
<dbReference type="PROSITE" id="PS00061">
    <property type="entry name" value="ADH_SHORT"/>
    <property type="match status" value="1"/>
</dbReference>
<dbReference type="GO" id="GO:0006633">
    <property type="term" value="P:fatty acid biosynthetic process"/>
    <property type="evidence" value="ECO:0007669"/>
    <property type="project" value="TreeGrafter"/>
</dbReference>
<dbReference type="EMBL" id="JAVRRD010000013">
    <property type="protein sequence ID" value="KAK5052720.1"/>
    <property type="molecule type" value="Genomic_DNA"/>
</dbReference>
<dbReference type="InterPro" id="IPR002347">
    <property type="entry name" value="SDR_fam"/>
</dbReference>
<dbReference type="PANTHER" id="PTHR42760">
    <property type="entry name" value="SHORT-CHAIN DEHYDROGENASES/REDUCTASES FAMILY MEMBER"/>
    <property type="match status" value="1"/>
</dbReference>
<dbReference type="Proteomes" id="UP001358417">
    <property type="component" value="Unassembled WGS sequence"/>
</dbReference>
<evidence type="ECO:0000256" key="1">
    <source>
        <dbReference type="ARBA" id="ARBA00006484"/>
    </source>
</evidence>
<organism evidence="4 5">
    <name type="scientific">Exophiala bonariae</name>
    <dbReference type="NCBI Taxonomy" id="1690606"/>
    <lineage>
        <taxon>Eukaryota</taxon>
        <taxon>Fungi</taxon>
        <taxon>Dikarya</taxon>
        <taxon>Ascomycota</taxon>
        <taxon>Pezizomycotina</taxon>
        <taxon>Eurotiomycetes</taxon>
        <taxon>Chaetothyriomycetidae</taxon>
        <taxon>Chaetothyriales</taxon>
        <taxon>Herpotrichiellaceae</taxon>
        <taxon>Exophiala</taxon>
    </lineage>
</organism>
<dbReference type="InterPro" id="IPR036291">
    <property type="entry name" value="NAD(P)-bd_dom_sf"/>
</dbReference>
<evidence type="ECO:0008006" key="6">
    <source>
        <dbReference type="Google" id="ProtNLM"/>
    </source>
</evidence>
<gene>
    <name evidence="4" type="ORF">LTR84_002586</name>
</gene>
<keyword evidence="2" id="KW-0521">NADP</keyword>
<accession>A0AAV9NA10</accession>
<dbReference type="RefSeq" id="XP_064706420.1">
    <property type="nucleotide sequence ID" value="XM_064846195.1"/>
</dbReference>
<evidence type="ECO:0000313" key="5">
    <source>
        <dbReference type="Proteomes" id="UP001358417"/>
    </source>
</evidence>
<evidence type="ECO:0000256" key="2">
    <source>
        <dbReference type="ARBA" id="ARBA00022857"/>
    </source>
</evidence>
<evidence type="ECO:0000256" key="3">
    <source>
        <dbReference type="RuleBase" id="RU000363"/>
    </source>
</evidence>
<dbReference type="FunFam" id="3.40.50.720:FF:000084">
    <property type="entry name" value="Short-chain dehydrogenase reductase"/>
    <property type="match status" value="1"/>
</dbReference>
<comment type="caution">
    <text evidence="4">The sequence shown here is derived from an EMBL/GenBank/DDBJ whole genome shotgun (WGS) entry which is preliminary data.</text>
</comment>
<dbReference type="GO" id="GO:0048038">
    <property type="term" value="F:quinone binding"/>
    <property type="evidence" value="ECO:0007669"/>
    <property type="project" value="TreeGrafter"/>
</dbReference>
<sequence length="283" mass="29786">MANFEETRIHKTAEKMTKGVAIVTGSSQGLGKAIASRLSHDGYAVVINDIASKGDQIEVVVQEIIASGGTAIGVAADVTKRIEVQNLVDTATEKLGTLTVMVANAGLAHADGIFDLSEEHVQRILNVNIAGVFNCYVVAGKKMVEQRKGGKIIGATSVAAFMGNSYISAYTASKWAVRGLTQTFAVELGAMSKGHEKPINVNCYAPGIVGTPMWKVLEDKLQEVGAPKKEDQSQMEAFALSITTLGRVSVPEDIANAVSFLAGTDSDWVTGQSLVVDGGIAFN</sequence>
<dbReference type="InterPro" id="IPR020904">
    <property type="entry name" value="Sc_DH/Rdtase_CS"/>
</dbReference>
<comment type="similarity">
    <text evidence="1 3">Belongs to the short-chain dehydrogenases/reductases (SDR) family.</text>
</comment>
<evidence type="ECO:0000313" key="4">
    <source>
        <dbReference type="EMBL" id="KAK5052720.1"/>
    </source>
</evidence>
<reference evidence="4 5" key="1">
    <citation type="submission" date="2023-08" db="EMBL/GenBank/DDBJ databases">
        <title>Black Yeasts Isolated from many extreme environments.</title>
        <authorList>
            <person name="Coleine C."/>
            <person name="Stajich J.E."/>
            <person name="Selbmann L."/>
        </authorList>
    </citation>
    <scope>NUCLEOTIDE SEQUENCE [LARGE SCALE GENOMIC DNA]</scope>
    <source>
        <strain evidence="4 5">CCFEE 5792</strain>
    </source>
</reference>
<dbReference type="GeneID" id="89970793"/>
<dbReference type="PRINTS" id="PR00080">
    <property type="entry name" value="SDRFAMILY"/>
</dbReference>
<dbReference type="SUPFAM" id="SSF51735">
    <property type="entry name" value="NAD(P)-binding Rossmann-fold domains"/>
    <property type="match status" value="1"/>
</dbReference>
<dbReference type="AlphaFoldDB" id="A0AAV9NA10"/>